<proteinExistence type="predicted"/>
<reference evidence="1" key="1">
    <citation type="journal article" date="2014" name="Front. Microbiol.">
        <title>High frequency of phylogenetically diverse reductive dehalogenase-homologous genes in deep subseafloor sedimentary metagenomes.</title>
        <authorList>
            <person name="Kawai M."/>
            <person name="Futagami T."/>
            <person name="Toyoda A."/>
            <person name="Takaki Y."/>
            <person name="Nishi S."/>
            <person name="Hori S."/>
            <person name="Arai W."/>
            <person name="Tsubouchi T."/>
            <person name="Morono Y."/>
            <person name="Uchiyama I."/>
            <person name="Ito T."/>
            <person name="Fujiyama A."/>
            <person name="Inagaki F."/>
            <person name="Takami H."/>
        </authorList>
    </citation>
    <scope>NUCLEOTIDE SEQUENCE</scope>
    <source>
        <strain evidence="1">Expedition CK06-06</strain>
    </source>
</reference>
<sequence length="68" mass="6940">MREAMAAGRERGPAGLGGRAMGGPAGIVINFPNAIFNTEGDIEGALQSGGEKAGRIIYNQYSTSGAQK</sequence>
<gene>
    <name evidence="1" type="ORF">S01H4_66252</name>
</gene>
<name>X1EN68_9ZZZZ</name>
<protein>
    <submittedName>
        <fullName evidence="1">Uncharacterized protein</fullName>
    </submittedName>
</protein>
<dbReference type="AlphaFoldDB" id="X1EN68"/>
<evidence type="ECO:0000313" key="1">
    <source>
        <dbReference type="EMBL" id="GAH21805.1"/>
    </source>
</evidence>
<accession>X1EN68</accession>
<organism evidence="1">
    <name type="scientific">marine sediment metagenome</name>
    <dbReference type="NCBI Taxonomy" id="412755"/>
    <lineage>
        <taxon>unclassified sequences</taxon>
        <taxon>metagenomes</taxon>
        <taxon>ecological metagenomes</taxon>
    </lineage>
</organism>
<comment type="caution">
    <text evidence="1">The sequence shown here is derived from an EMBL/GenBank/DDBJ whole genome shotgun (WGS) entry which is preliminary data.</text>
</comment>
<dbReference type="EMBL" id="BART01040931">
    <property type="protein sequence ID" value="GAH21805.1"/>
    <property type="molecule type" value="Genomic_DNA"/>
</dbReference>